<dbReference type="EMBL" id="CP001337">
    <property type="protein sequence ID" value="ACL24591.1"/>
    <property type="molecule type" value="Genomic_DNA"/>
</dbReference>
<evidence type="ECO:0000256" key="1">
    <source>
        <dbReference type="ARBA" id="ARBA00006865"/>
    </source>
</evidence>
<dbReference type="PROSITE" id="PS51257">
    <property type="entry name" value="PROKAR_LIPOPROTEIN"/>
    <property type="match status" value="1"/>
</dbReference>
<gene>
    <name evidence="3" type="ordered locus">Cagg_1690</name>
</gene>
<dbReference type="InterPro" id="IPR013320">
    <property type="entry name" value="ConA-like_dom_sf"/>
</dbReference>
<dbReference type="GO" id="GO:0004553">
    <property type="term" value="F:hydrolase activity, hydrolyzing O-glycosyl compounds"/>
    <property type="evidence" value="ECO:0007669"/>
    <property type="project" value="InterPro"/>
</dbReference>
<dbReference type="PANTHER" id="PTHR10963">
    <property type="entry name" value="GLYCOSYL HYDROLASE-RELATED"/>
    <property type="match status" value="1"/>
</dbReference>
<keyword evidence="3" id="KW-0378">Hydrolase</keyword>
<dbReference type="PANTHER" id="PTHR10963:SF55">
    <property type="entry name" value="GLYCOSIDE HYDROLASE FAMILY 16 PROTEIN"/>
    <property type="match status" value="1"/>
</dbReference>
<keyword evidence="4" id="KW-1185">Reference proteome</keyword>
<feature type="domain" description="GH16" evidence="2">
    <location>
        <begin position="27"/>
        <end position="279"/>
    </location>
</feature>
<dbReference type="GO" id="GO:0005975">
    <property type="term" value="P:carbohydrate metabolic process"/>
    <property type="evidence" value="ECO:0007669"/>
    <property type="project" value="InterPro"/>
</dbReference>
<dbReference type="HOGENOM" id="CLU_019533_0_3_0"/>
<evidence type="ECO:0000259" key="2">
    <source>
        <dbReference type="PROSITE" id="PS51762"/>
    </source>
</evidence>
<evidence type="ECO:0000313" key="4">
    <source>
        <dbReference type="Proteomes" id="UP000002508"/>
    </source>
</evidence>
<name>B8GAK2_CHLAD</name>
<dbReference type="InterPro" id="IPR000757">
    <property type="entry name" value="Beta-glucanase-like"/>
</dbReference>
<dbReference type="CDD" id="cd08023">
    <property type="entry name" value="GH16_laminarinase_like"/>
    <property type="match status" value="1"/>
</dbReference>
<dbReference type="PROSITE" id="PS51762">
    <property type="entry name" value="GH16_2"/>
    <property type="match status" value="1"/>
</dbReference>
<dbReference type="KEGG" id="cag:Cagg_1690"/>
<dbReference type="CAZy" id="GH16">
    <property type="family name" value="Glycoside Hydrolase Family 16"/>
</dbReference>
<organism evidence="3 4">
    <name type="scientific">Chloroflexus aggregans (strain MD-66 / DSM 9485)</name>
    <dbReference type="NCBI Taxonomy" id="326427"/>
    <lineage>
        <taxon>Bacteria</taxon>
        <taxon>Bacillati</taxon>
        <taxon>Chloroflexota</taxon>
        <taxon>Chloroflexia</taxon>
        <taxon>Chloroflexales</taxon>
        <taxon>Chloroflexineae</taxon>
        <taxon>Chloroflexaceae</taxon>
        <taxon>Chloroflexus</taxon>
    </lineage>
</organism>
<dbReference type="AlphaFoldDB" id="B8GAK2"/>
<dbReference type="Gene3D" id="2.60.120.200">
    <property type="match status" value="1"/>
</dbReference>
<dbReference type="Proteomes" id="UP000002508">
    <property type="component" value="Chromosome"/>
</dbReference>
<reference evidence="3" key="1">
    <citation type="submission" date="2008-12" db="EMBL/GenBank/DDBJ databases">
        <title>Complete sequence of Chloroflexus aggregans DSM 9485.</title>
        <authorList>
            <consortium name="US DOE Joint Genome Institute"/>
            <person name="Lucas S."/>
            <person name="Copeland A."/>
            <person name="Lapidus A."/>
            <person name="Glavina del Rio T."/>
            <person name="Dalin E."/>
            <person name="Tice H."/>
            <person name="Pitluck S."/>
            <person name="Foster B."/>
            <person name="Larimer F."/>
            <person name="Land M."/>
            <person name="Hauser L."/>
            <person name="Kyrpides N."/>
            <person name="Mikhailova N."/>
            <person name="Bryant D."/>
            <person name="Richardson P."/>
        </authorList>
    </citation>
    <scope>NUCLEOTIDE SEQUENCE</scope>
    <source>
        <strain evidence="3">DSM 9485</strain>
    </source>
</reference>
<sequence>MYQRVSVIIVRRLLQLGVILLILTGCTPTSATPNPTSTPVPTVSPWRLVWSDEFDGETLNPSNWLFDKGAGGWGNNELQFYTNRPENARIEAGVLVIEARKEEYLAWEYTSARIKTHYLHTWTYGRIEARMQLPVGGKGVWPAFWMLGENIATARWPNCGEIDIMENIGNPTMVYGSVHGPGYSGGNAITKPFVSSQPLSDDFHIYAVEWEPDAIRWYVDDQLYHTLRRDQVPGEWVFNHPFFLILNLAIGGNRPGYPDETTVFPQQLRVDYVRVYQQT</sequence>
<dbReference type="eggNOG" id="COG2273">
    <property type="taxonomic scope" value="Bacteria"/>
</dbReference>
<accession>B8GAK2</accession>
<dbReference type="InterPro" id="IPR050546">
    <property type="entry name" value="Glycosyl_Hydrlase_16"/>
</dbReference>
<dbReference type="Pfam" id="PF00722">
    <property type="entry name" value="Glyco_hydro_16"/>
    <property type="match status" value="1"/>
</dbReference>
<dbReference type="RefSeq" id="WP_015940450.1">
    <property type="nucleotide sequence ID" value="NC_011831.1"/>
</dbReference>
<dbReference type="STRING" id="326427.Cagg_1690"/>
<protein>
    <submittedName>
        <fullName evidence="3">Glycoside hydrolase family 16</fullName>
    </submittedName>
</protein>
<comment type="similarity">
    <text evidence="1">Belongs to the glycosyl hydrolase 16 family.</text>
</comment>
<proteinExistence type="inferred from homology"/>
<evidence type="ECO:0000313" key="3">
    <source>
        <dbReference type="EMBL" id="ACL24591.1"/>
    </source>
</evidence>
<dbReference type="SUPFAM" id="SSF49899">
    <property type="entry name" value="Concanavalin A-like lectins/glucanases"/>
    <property type="match status" value="1"/>
</dbReference>